<dbReference type="Pfam" id="PF00528">
    <property type="entry name" value="BPD_transp_1"/>
    <property type="match status" value="1"/>
</dbReference>
<dbReference type="Proteomes" id="UP000616839">
    <property type="component" value="Unassembled WGS sequence"/>
</dbReference>
<dbReference type="InterPro" id="IPR050366">
    <property type="entry name" value="BP-dependent_transpt_permease"/>
</dbReference>
<keyword evidence="6 7" id="KW-0472">Membrane</keyword>
<gene>
    <name evidence="10" type="ORF">IE331_09015</name>
</gene>
<dbReference type="RefSeq" id="WP_192142677.1">
    <property type="nucleotide sequence ID" value="NZ_JACYXZ010000002.1"/>
</dbReference>
<feature type="transmembrane region" description="Helical" evidence="7">
    <location>
        <begin position="168"/>
        <end position="187"/>
    </location>
</feature>
<dbReference type="InterPro" id="IPR035906">
    <property type="entry name" value="MetI-like_sf"/>
</dbReference>
<evidence type="ECO:0000259" key="9">
    <source>
        <dbReference type="PROSITE" id="PS50928"/>
    </source>
</evidence>
<proteinExistence type="inferred from homology"/>
<dbReference type="EMBL" id="JACYXZ010000002">
    <property type="protein sequence ID" value="MBD8869765.1"/>
    <property type="molecule type" value="Genomic_DNA"/>
</dbReference>
<evidence type="ECO:0000256" key="1">
    <source>
        <dbReference type="ARBA" id="ARBA00004651"/>
    </source>
</evidence>
<sequence length="306" mass="32526">MTDPSLATSVEPGVGVASGGPAAGKPSSLWGDARKRLMRSPVFIGSVLYLLVVTSMALFPRLWTSQTPDTCNIRNSRNSPELWDHPFGFNLLGCDYYAHAIYGARPSLAIAVLATASVVVIGGLLGLLSGFFGGWLDAILSRITDIFLSLPFLLGALVLLAIVSKRNILTISLALIVLGWTVIARIMRGSVLEAKNLDYVHAARALGASNGRIMLKHILPNAVAPVVVYATILLGGFVAAEATLTFLGVGLQPPAASWGVMIAMHQIYFAQQPWLLLFPVGLLVGTVLSFILAGDVLRDALDPKLQ</sequence>
<evidence type="ECO:0000256" key="8">
    <source>
        <dbReference type="SAM" id="MobiDB-lite"/>
    </source>
</evidence>
<keyword evidence="2 7" id="KW-0813">Transport</keyword>
<keyword evidence="3" id="KW-1003">Cell membrane</keyword>
<evidence type="ECO:0000256" key="6">
    <source>
        <dbReference type="ARBA" id="ARBA00023136"/>
    </source>
</evidence>
<accession>A0A927K5Z9</accession>
<keyword evidence="5 7" id="KW-1133">Transmembrane helix</keyword>
<organism evidence="10 11">
    <name type="scientific">Nocardioides donggukensis</name>
    <dbReference type="NCBI Taxonomy" id="2774019"/>
    <lineage>
        <taxon>Bacteria</taxon>
        <taxon>Bacillati</taxon>
        <taxon>Actinomycetota</taxon>
        <taxon>Actinomycetes</taxon>
        <taxon>Propionibacteriales</taxon>
        <taxon>Nocardioidaceae</taxon>
        <taxon>Nocardioides</taxon>
    </lineage>
</organism>
<keyword evidence="11" id="KW-1185">Reference proteome</keyword>
<dbReference type="PANTHER" id="PTHR43386">
    <property type="entry name" value="OLIGOPEPTIDE TRANSPORT SYSTEM PERMEASE PROTEIN APPC"/>
    <property type="match status" value="1"/>
</dbReference>
<comment type="caution">
    <text evidence="10">The sequence shown here is derived from an EMBL/GenBank/DDBJ whole genome shotgun (WGS) entry which is preliminary data.</text>
</comment>
<feature type="transmembrane region" description="Helical" evidence="7">
    <location>
        <begin position="42"/>
        <end position="59"/>
    </location>
</feature>
<evidence type="ECO:0000256" key="2">
    <source>
        <dbReference type="ARBA" id="ARBA00022448"/>
    </source>
</evidence>
<feature type="transmembrane region" description="Helical" evidence="7">
    <location>
        <begin position="108"/>
        <end position="136"/>
    </location>
</feature>
<dbReference type="CDD" id="cd06261">
    <property type="entry name" value="TM_PBP2"/>
    <property type="match status" value="1"/>
</dbReference>
<dbReference type="InterPro" id="IPR025966">
    <property type="entry name" value="OppC_N"/>
</dbReference>
<feature type="region of interest" description="Disordered" evidence="8">
    <location>
        <begin position="1"/>
        <end position="25"/>
    </location>
</feature>
<dbReference type="InterPro" id="IPR000515">
    <property type="entry name" value="MetI-like"/>
</dbReference>
<protein>
    <submittedName>
        <fullName evidence="10">ABC transporter permease</fullName>
    </submittedName>
</protein>
<dbReference type="Pfam" id="PF12911">
    <property type="entry name" value="OppC_N"/>
    <property type="match status" value="1"/>
</dbReference>
<evidence type="ECO:0000256" key="5">
    <source>
        <dbReference type="ARBA" id="ARBA00022989"/>
    </source>
</evidence>
<evidence type="ECO:0000256" key="4">
    <source>
        <dbReference type="ARBA" id="ARBA00022692"/>
    </source>
</evidence>
<name>A0A927K5Z9_9ACTN</name>
<dbReference type="Gene3D" id="1.10.3720.10">
    <property type="entry name" value="MetI-like"/>
    <property type="match status" value="1"/>
</dbReference>
<dbReference type="PANTHER" id="PTHR43386:SF6">
    <property type="entry name" value="ABC TRANSPORTER PERMEASE PROTEIN"/>
    <property type="match status" value="1"/>
</dbReference>
<dbReference type="GO" id="GO:0055085">
    <property type="term" value="P:transmembrane transport"/>
    <property type="evidence" value="ECO:0007669"/>
    <property type="project" value="InterPro"/>
</dbReference>
<dbReference type="GO" id="GO:0005886">
    <property type="term" value="C:plasma membrane"/>
    <property type="evidence" value="ECO:0007669"/>
    <property type="project" value="UniProtKB-SubCell"/>
</dbReference>
<feature type="transmembrane region" description="Helical" evidence="7">
    <location>
        <begin position="143"/>
        <end position="162"/>
    </location>
</feature>
<feature type="transmembrane region" description="Helical" evidence="7">
    <location>
        <begin position="244"/>
        <end position="262"/>
    </location>
</feature>
<comment type="similarity">
    <text evidence="7">Belongs to the binding-protein-dependent transport system permease family.</text>
</comment>
<comment type="subcellular location">
    <subcellularLocation>
        <location evidence="1 7">Cell membrane</location>
        <topology evidence="1 7">Multi-pass membrane protein</topology>
    </subcellularLocation>
</comment>
<keyword evidence="4 7" id="KW-0812">Transmembrane</keyword>
<evidence type="ECO:0000313" key="11">
    <source>
        <dbReference type="Proteomes" id="UP000616839"/>
    </source>
</evidence>
<feature type="transmembrane region" description="Helical" evidence="7">
    <location>
        <begin position="218"/>
        <end position="238"/>
    </location>
</feature>
<evidence type="ECO:0000256" key="3">
    <source>
        <dbReference type="ARBA" id="ARBA00022475"/>
    </source>
</evidence>
<feature type="domain" description="ABC transmembrane type-1" evidence="9">
    <location>
        <begin position="104"/>
        <end position="293"/>
    </location>
</feature>
<feature type="transmembrane region" description="Helical" evidence="7">
    <location>
        <begin position="274"/>
        <end position="293"/>
    </location>
</feature>
<evidence type="ECO:0000313" key="10">
    <source>
        <dbReference type="EMBL" id="MBD8869765.1"/>
    </source>
</evidence>
<dbReference type="AlphaFoldDB" id="A0A927K5Z9"/>
<evidence type="ECO:0000256" key="7">
    <source>
        <dbReference type="RuleBase" id="RU363032"/>
    </source>
</evidence>
<dbReference type="PROSITE" id="PS50928">
    <property type="entry name" value="ABC_TM1"/>
    <property type="match status" value="1"/>
</dbReference>
<reference evidence="10" key="1">
    <citation type="submission" date="2020-09" db="EMBL/GenBank/DDBJ databases">
        <title>Nocardioides sp. strain MJB4 16S ribosomal RNA gene Genome sequencing and assembly.</title>
        <authorList>
            <person name="Kim I."/>
        </authorList>
    </citation>
    <scope>NUCLEOTIDE SEQUENCE</scope>
    <source>
        <strain evidence="10">MJB4</strain>
    </source>
</reference>
<dbReference type="SUPFAM" id="SSF161098">
    <property type="entry name" value="MetI-like"/>
    <property type="match status" value="1"/>
</dbReference>